<feature type="transmembrane region" description="Helical" evidence="7">
    <location>
        <begin position="220"/>
        <end position="240"/>
    </location>
</feature>
<dbReference type="InterPro" id="IPR045018">
    <property type="entry name" value="Azg-like"/>
</dbReference>
<keyword evidence="6 7" id="KW-0472">Membrane</keyword>
<evidence type="ECO:0000256" key="2">
    <source>
        <dbReference type="ARBA" id="ARBA00005697"/>
    </source>
</evidence>
<feature type="transmembrane region" description="Helical" evidence="7">
    <location>
        <begin position="247"/>
        <end position="265"/>
    </location>
</feature>
<dbReference type="PANTHER" id="PTHR43337:SF1">
    <property type="entry name" value="XANTHINE_URACIL PERMEASE C887.17-RELATED"/>
    <property type="match status" value="1"/>
</dbReference>
<protein>
    <submittedName>
        <fullName evidence="8">Permease</fullName>
    </submittedName>
</protein>
<feature type="transmembrane region" description="Helical" evidence="7">
    <location>
        <begin position="176"/>
        <end position="200"/>
    </location>
</feature>
<evidence type="ECO:0000256" key="5">
    <source>
        <dbReference type="ARBA" id="ARBA00022989"/>
    </source>
</evidence>
<proteinExistence type="inferred from homology"/>
<name>A0A5B7WPS2_9MICC</name>
<evidence type="ECO:0000256" key="3">
    <source>
        <dbReference type="ARBA" id="ARBA00022448"/>
    </source>
</evidence>
<evidence type="ECO:0000256" key="1">
    <source>
        <dbReference type="ARBA" id="ARBA00004127"/>
    </source>
</evidence>
<keyword evidence="9" id="KW-1185">Reference proteome</keyword>
<feature type="transmembrane region" description="Helical" evidence="7">
    <location>
        <begin position="302"/>
        <end position="326"/>
    </location>
</feature>
<evidence type="ECO:0000313" key="8">
    <source>
        <dbReference type="EMBL" id="QCY45947.1"/>
    </source>
</evidence>
<dbReference type="GO" id="GO:0005345">
    <property type="term" value="F:purine nucleobase transmembrane transporter activity"/>
    <property type="evidence" value="ECO:0007669"/>
    <property type="project" value="TreeGrafter"/>
</dbReference>
<dbReference type="PANTHER" id="PTHR43337">
    <property type="entry name" value="XANTHINE/URACIL PERMEASE C887.17-RELATED"/>
    <property type="match status" value="1"/>
</dbReference>
<dbReference type="EMBL" id="CP034412">
    <property type="protein sequence ID" value="QCY45947.1"/>
    <property type="molecule type" value="Genomic_DNA"/>
</dbReference>
<feature type="transmembrane region" description="Helical" evidence="7">
    <location>
        <begin position="486"/>
        <end position="504"/>
    </location>
</feature>
<gene>
    <name evidence="8" type="ORF">GcLGCM259_0159</name>
</gene>
<keyword evidence="4 7" id="KW-0812">Transmembrane</keyword>
<evidence type="ECO:0000313" key="9">
    <source>
        <dbReference type="Proteomes" id="UP000307000"/>
    </source>
</evidence>
<sequence>MISRTAYSLRGSGFFAEAEKHRIFTMSSSTQTPATLTFAQRVDRYFKISERQSTFSTEIRGGIATFFAMSYIVVLNPLVLSGADASGTELGLQRVAAVTAFVAGILTIIMGVWARHPFAMATGLGVNAFVAITVATNPGLTWQDIMGLVVIAGVVMFVLVLTGFRTAVFNAVPASLKTAIVVGIGMFIALIGLVNSGFVRRIPDAAGTTVPVGLGFDGKLLGWPILVFIVGLLLTMALVVRKVKGAILIGIVAAAVLANILEAMFDIGASSAENPSGWSLVVPSLPSWTLPDLSLIGHVNPIGAFSSLGVTAALLLAFVILLSIFFDAMGTMVGLAAEAGNIDEEGNIPDVEKVLLVDAAGAIVGGGTSSSSSQIFVESGAGIGEGARTGFASVITGLLLLAAMFLTPLIYLVPFEAVAPALVVVGFMMISQVTKIDWNDWGLALPAFLTFTLMPFTYSIANGIGAGFIAFVFIRSAQGRAREVHPLMWVVAAAFVLFFGIGLIEQLTGV</sequence>
<dbReference type="AlphaFoldDB" id="A0A5B7WPS2"/>
<comment type="similarity">
    <text evidence="2">Belongs to the nucleobase:cation symporter-2 (NCS2) (TC 2.A.40) family. Azg-like subfamily.</text>
</comment>
<dbReference type="GO" id="GO:0005886">
    <property type="term" value="C:plasma membrane"/>
    <property type="evidence" value="ECO:0007669"/>
    <property type="project" value="TreeGrafter"/>
</dbReference>
<organism evidence="8 9">
    <name type="scientific">Glutamicibacter creatinolyticus</name>
    <dbReference type="NCBI Taxonomy" id="162496"/>
    <lineage>
        <taxon>Bacteria</taxon>
        <taxon>Bacillati</taxon>
        <taxon>Actinomycetota</taxon>
        <taxon>Actinomycetes</taxon>
        <taxon>Micrococcales</taxon>
        <taxon>Micrococcaceae</taxon>
        <taxon>Glutamicibacter</taxon>
    </lineage>
</organism>
<evidence type="ECO:0000256" key="6">
    <source>
        <dbReference type="ARBA" id="ARBA00023136"/>
    </source>
</evidence>
<evidence type="ECO:0000256" key="4">
    <source>
        <dbReference type="ARBA" id="ARBA00022692"/>
    </source>
</evidence>
<dbReference type="KEGG" id="gcr:GcLGCM259_0159"/>
<dbReference type="GO" id="GO:0012505">
    <property type="term" value="C:endomembrane system"/>
    <property type="evidence" value="ECO:0007669"/>
    <property type="project" value="UniProtKB-SubCell"/>
</dbReference>
<reference evidence="8 9" key="1">
    <citation type="submission" date="2018-12" db="EMBL/GenBank/DDBJ databases">
        <title>Complete Genome Sequence of Glutamicibacter creatinolyticus strain LGCM259,isolated from an abscess of a 12-year-old mare in Italy.</title>
        <authorList>
            <person name="Santos R.G."/>
            <person name="Silva A.L."/>
            <person name="Seyffert N."/>
            <person name="Castro T.L.P."/>
            <person name="Attili A.R."/>
            <person name="Rifici C."/>
            <person name="Mazzullo G."/>
            <person name="Brenig B."/>
            <person name="Venanzi F."/>
            <person name="Azevedo V."/>
        </authorList>
    </citation>
    <scope>NUCLEOTIDE SEQUENCE [LARGE SCALE GENOMIC DNA]</scope>
    <source>
        <strain evidence="8 9">LGCM 259</strain>
    </source>
</reference>
<keyword evidence="5 7" id="KW-1133">Transmembrane helix</keyword>
<keyword evidence="3" id="KW-0813">Transport</keyword>
<evidence type="ECO:0000256" key="7">
    <source>
        <dbReference type="SAM" id="Phobius"/>
    </source>
</evidence>
<feature type="transmembrane region" description="Helical" evidence="7">
    <location>
        <begin position="145"/>
        <end position="164"/>
    </location>
</feature>
<feature type="transmembrane region" description="Helical" evidence="7">
    <location>
        <begin position="398"/>
        <end position="431"/>
    </location>
</feature>
<comment type="subcellular location">
    <subcellularLocation>
        <location evidence="1">Endomembrane system</location>
        <topology evidence="1">Multi-pass membrane protein</topology>
    </subcellularLocation>
</comment>
<accession>A0A5B7WPS2</accession>
<feature type="transmembrane region" description="Helical" evidence="7">
    <location>
        <begin position="61"/>
        <end position="83"/>
    </location>
</feature>
<dbReference type="Pfam" id="PF00860">
    <property type="entry name" value="Xan_ur_permease"/>
    <property type="match status" value="1"/>
</dbReference>
<dbReference type="InterPro" id="IPR006043">
    <property type="entry name" value="NCS2"/>
</dbReference>
<feature type="transmembrane region" description="Helical" evidence="7">
    <location>
        <begin position="95"/>
        <end position="114"/>
    </location>
</feature>
<feature type="transmembrane region" description="Helical" evidence="7">
    <location>
        <begin position="121"/>
        <end position="139"/>
    </location>
</feature>
<dbReference type="Proteomes" id="UP000307000">
    <property type="component" value="Chromosome"/>
</dbReference>
<feature type="transmembrane region" description="Helical" evidence="7">
    <location>
        <begin position="443"/>
        <end position="474"/>
    </location>
</feature>